<keyword evidence="4" id="KW-1185">Reference proteome</keyword>
<protein>
    <recommendedName>
        <fullName evidence="2">Putative agmatine deiminase</fullName>
        <ecNumber evidence="2">3.5.3.12</ecNumber>
    </recommendedName>
    <alternativeName>
        <fullName evidence="2">Agmatine iminohydrolase</fullName>
    </alternativeName>
</protein>
<dbReference type="NCBIfam" id="TIGR03380">
    <property type="entry name" value="agmatine_aguA"/>
    <property type="match status" value="1"/>
</dbReference>
<evidence type="ECO:0000313" key="4">
    <source>
        <dbReference type="Proteomes" id="UP000051450"/>
    </source>
</evidence>
<evidence type="ECO:0000256" key="1">
    <source>
        <dbReference type="ARBA" id="ARBA00022801"/>
    </source>
</evidence>
<dbReference type="EMBL" id="AZDI01000011">
    <property type="protein sequence ID" value="KRK45256.1"/>
    <property type="molecule type" value="Genomic_DNA"/>
</dbReference>
<comment type="similarity">
    <text evidence="2">Belongs to the agmatine deiminase family.</text>
</comment>
<dbReference type="Gene3D" id="3.75.10.10">
    <property type="entry name" value="L-arginine/glycine Amidinotransferase, Chain A"/>
    <property type="match status" value="1"/>
</dbReference>
<comment type="caution">
    <text evidence="3">The sequence shown here is derived from an EMBL/GenBank/DDBJ whole genome shotgun (WGS) entry which is preliminary data.</text>
</comment>
<dbReference type="OrthoDB" id="9808013at2"/>
<dbReference type="PATRIC" id="fig|1423719.4.peg.433"/>
<dbReference type="PANTHER" id="PTHR31377:SF0">
    <property type="entry name" value="AGMATINE DEIMINASE-RELATED"/>
    <property type="match status" value="1"/>
</dbReference>
<keyword evidence="1 2" id="KW-0378">Hydrolase</keyword>
<sequence length="367" mass="42069">MKIMGSTPRKDHFYLPAETIRHRESIMMWPERPDNWRNGANDARRAFIEIAVIVSRYEPVTMLVSRQQYKHARHLLPESIRVIEMSFDDAWIKDIGPTYVLNDQGDIRGVDWRFNAWGGLVDGLYFPWNMDDQVAEKLCELNRLDYYRLEEFILEGCAFHTDGEGTLIVTEESILSEGRNGQMTKPVVETILKAYLGVEKIIWLKYGYYMDETNGDVDSMLSFVQPGELVLTWTDDVDDPQYVISQQAYDVLKNATDAKGRQFKIHKLQIPKPLFATEDESNGVDLVNGLLPRYPGDRLTASYVNFYLANDVLVLPVFDDPQDNIAIEKMSQLFPDRKIEPVYVRELLLGGGNVHSIVDALPTHTGV</sequence>
<dbReference type="InterPro" id="IPR007466">
    <property type="entry name" value="Peptidyl-Arg-deiminase_porph"/>
</dbReference>
<dbReference type="GO" id="GO:0009446">
    <property type="term" value="P:putrescine biosynthetic process"/>
    <property type="evidence" value="ECO:0007669"/>
    <property type="project" value="InterPro"/>
</dbReference>
<dbReference type="HAMAP" id="MF_01841">
    <property type="entry name" value="Agmatine_deimin"/>
    <property type="match status" value="1"/>
</dbReference>
<evidence type="ECO:0000256" key="2">
    <source>
        <dbReference type="HAMAP-Rule" id="MF_01841"/>
    </source>
</evidence>
<dbReference type="RefSeq" id="WP_057974687.1">
    <property type="nucleotide sequence ID" value="NZ_AZDI01000011.1"/>
</dbReference>
<dbReference type="InterPro" id="IPR017754">
    <property type="entry name" value="Agmatine_deiminase"/>
</dbReference>
<dbReference type="PANTHER" id="PTHR31377">
    <property type="entry name" value="AGMATINE DEIMINASE-RELATED"/>
    <property type="match status" value="1"/>
</dbReference>
<dbReference type="EC" id="3.5.3.12" evidence="2"/>
<dbReference type="GO" id="GO:0004668">
    <property type="term" value="F:protein-arginine deiminase activity"/>
    <property type="evidence" value="ECO:0007669"/>
    <property type="project" value="InterPro"/>
</dbReference>
<dbReference type="AlphaFoldDB" id="A0A0R1HH23"/>
<accession>A0A0R1HH23</accession>
<gene>
    <name evidence="2" type="primary">aguA</name>
    <name evidence="3" type="ORF">FC66_GL000429</name>
</gene>
<dbReference type="GO" id="GO:0047632">
    <property type="term" value="F:agmatine deiminase activity"/>
    <property type="evidence" value="ECO:0007669"/>
    <property type="project" value="UniProtKB-UniRule"/>
</dbReference>
<dbReference type="SUPFAM" id="SSF55909">
    <property type="entry name" value="Pentein"/>
    <property type="match status" value="1"/>
</dbReference>
<dbReference type="NCBIfam" id="NF010070">
    <property type="entry name" value="PRK13551.1"/>
    <property type="match status" value="1"/>
</dbReference>
<comment type="caution">
    <text evidence="2">Lacks conserved residue(s) required for the propagation of feature annotation.</text>
</comment>
<dbReference type="STRING" id="1423719.FC66_GL000429"/>
<evidence type="ECO:0000313" key="3">
    <source>
        <dbReference type="EMBL" id="KRK45256.1"/>
    </source>
</evidence>
<comment type="catalytic activity">
    <reaction evidence="2">
        <text>agmatine + H2O = N-carbamoylputrescine + NH4(+)</text>
        <dbReference type="Rhea" id="RHEA:18037"/>
        <dbReference type="ChEBI" id="CHEBI:15377"/>
        <dbReference type="ChEBI" id="CHEBI:28938"/>
        <dbReference type="ChEBI" id="CHEBI:58145"/>
        <dbReference type="ChEBI" id="CHEBI:58318"/>
        <dbReference type="EC" id="3.5.3.12"/>
    </reaction>
</comment>
<reference evidence="3 4" key="1">
    <citation type="journal article" date="2015" name="Genome Announc.">
        <title>Expanding the biotechnology potential of lactobacilli through comparative genomics of 213 strains and associated genera.</title>
        <authorList>
            <person name="Sun Z."/>
            <person name="Harris H.M."/>
            <person name="McCann A."/>
            <person name="Guo C."/>
            <person name="Argimon S."/>
            <person name="Zhang W."/>
            <person name="Yang X."/>
            <person name="Jeffery I.B."/>
            <person name="Cooney J.C."/>
            <person name="Kagawa T.F."/>
            <person name="Liu W."/>
            <person name="Song Y."/>
            <person name="Salvetti E."/>
            <person name="Wrobel A."/>
            <person name="Rasinkangas P."/>
            <person name="Parkhill J."/>
            <person name="Rea M.C."/>
            <person name="O'Sullivan O."/>
            <person name="Ritari J."/>
            <person name="Douillard F.P."/>
            <person name="Paul Ross R."/>
            <person name="Yang R."/>
            <person name="Briner A.E."/>
            <person name="Felis G.E."/>
            <person name="de Vos W.M."/>
            <person name="Barrangou R."/>
            <person name="Klaenhammer T.R."/>
            <person name="Caufield P.W."/>
            <person name="Cui Y."/>
            <person name="Zhang H."/>
            <person name="O'Toole P.W."/>
        </authorList>
    </citation>
    <scope>NUCLEOTIDE SEQUENCE [LARGE SCALE GENOMIC DNA]</scope>
    <source>
        <strain evidence="3 4">DSM 15638</strain>
    </source>
</reference>
<dbReference type="Proteomes" id="UP000051450">
    <property type="component" value="Unassembled WGS sequence"/>
</dbReference>
<name>A0A0R1HH23_9LACO</name>
<dbReference type="Pfam" id="PF04371">
    <property type="entry name" value="PAD_porph"/>
    <property type="match status" value="1"/>
</dbReference>
<organism evidence="3 4">
    <name type="scientific">Dellaglioa algida DSM 15638</name>
    <dbReference type="NCBI Taxonomy" id="1423719"/>
    <lineage>
        <taxon>Bacteria</taxon>
        <taxon>Bacillati</taxon>
        <taxon>Bacillota</taxon>
        <taxon>Bacilli</taxon>
        <taxon>Lactobacillales</taxon>
        <taxon>Lactobacillaceae</taxon>
        <taxon>Dellaglioa</taxon>
    </lineage>
</organism>
<proteinExistence type="inferred from homology"/>